<dbReference type="Proteomes" id="UP001220010">
    <property type="component" value="Unassembled WGS sequence"/>
</dbReference>
<proteinExistence type="predicted"/>
<keyword evidence="2" id="KW-1185">Reference proteome</keyword>
<gene>
    <name evidence="1" type="ORF">P0O15_03015</name>
</gene>
<protein>
    <recommendedName>
        <fullName evidence="3">Type II toxin-antitoxin system VapC family toxin</fullName>
    </recommendedName>
</protein>
<evidence type="ECO:0008006" key="3">
    <source>
        <dbReference type="Google" id="ProtNLM"/>
    </source>
</evidence>
<organism evidence="1 2">
    <name type="scientific">Candidatus Methanocrinis natronophilus</name>
    <dbReference type="NCBI Taxonomy" id="3033396"/>
    <lineage>
        <taxon>Archaea</taxon>
        <taxon>Methanobacteriati</taxon>
        <taxon>Methanobacteriota</taxon>
        <taxon>Stenosarchaea group</taxon>
        <taxon>Methanomicrobia</taxon>
        <taxon>Methanotrichales</taxon>
        <taxon>Methanotrichaceae</taxon>
        <taxon>Methanocrinis</taxon>
    </lineage>
</organism>
<name>A0ABT5X625_9EURY</name>
<accession>A0ABT5X625</accession>
<comment type="caution">
    <text evidence="1">The sequence shown here is derived from an EMBL/GenBank/DDBJ whole genome shotgun (WGS) entry which is preliminary data.</text>
</comment>
<sequence length="43" mass="4555">MMAVLDTSFIVDLLWGAKGCRPPRHEADHRSGAASECVLLGGS</sequence>
<dbReference type="RefSeq" id="WP_316965905.1">
    <property type="nucleotide sequence ID" value="NZ_JARFPK010000008.1"/>
</dbReference>
<dbReference type="EMBL" id="JARFPK010000008">
    <property type="protein sequence ID" value="MDF0590149.1"/>
    <property type="molecule type" value="Genomic_DNA"/>
</dbReference>
<evidence type="ECO:0000313" key="1">
    <source>
        <dbReference type="EMBL" id="MDF0590149.1"/>
    </source>
</evidence>
<evidence type="ECO:0000313" key="2">
    <source>
        <dbReference type="Proteomes" id="UP001220010"/>
    </source>
</evidence>
<reference evidence="1 2" key="1">
    <citation type="submission" date="2023-03" db="EMBL/GenBank/DDBJ databases">
        <title>WGS of Methanotrichaceae archaeon Mx.</title>
        <authorList>
            <person name="Sorokin D.Y."/>
            <person name="Merkel A.Y."/>
        </authorList>
    </citation>
    <scope>NUCLEOTIDE SEQUENCE [LARGE SCALE GENOMIC DNA]</scope>
    <source>
        <strain evidence="1 2">Mx</strain>
    </source>
</reference>